<evidence type="ECO:0000313" key="1">
    <source>
        <dbReference type="EMBL" id="OXA36780.1"/>
    </source>
</evidence>
<accession>A0A226CVI6</accession>
<keyword evidence="2" id="KW-1185">Reference proteome</keyword>
<comment type="caution">
    <text evidence="1">The sequence shown here is derived from an EMBL/GenBank/DDBJ whole genome shotgun (WGS) entry which is preliminary data.</text>
</comment>
<reference evidence="1 2" key="1">
    <citation type="submission" date="2015-12" db="EMBL/GenBank/DDBJ databases">
        <title>The genome of Folsomia candida.</title>
        <authorList>
            <person name="Faddeeva A."/>
            <person name="Derks M.F."/>
            <person name="Anvar Y."/>
            <person name="Smit S."/>
            <person name="Van Straalen N."/>
            <person name="Roelofs D."/>
        </authorList>
    </citation>
    <scope>NUCLEOTIDE SEQUENCE [LARGE SCALE GENOMIC DNA]</scope>
    <source>
        <strain evidence="1 2">VU population</strain>
        <tissue evidence="1">Whole body</tissue>
    </source>
</reference>
<proteinExistence type="predicted"/>
<dbReference type="Proteomes" id="UP000198287">
    <property type="component" value="Unassembled WGS sequence"/>
</dbReference>
<protein>
    <submittedName>
        <fullName evidence="1">Uncharacterized protein</fullName>
    </submittedName>
</protein>
<sequence>MGAHGTKTANRWTNQGRLNLSQNCNATSVVINVELVENEELSNLAGRARNLNILLASPADFGEISPNYFLSKERFSGTWNSSHFLFLYARESSSLLPGMGSSFPLLDGIYPTSSVSLRPAQPRTASPLAKIKILKFW</sequence>
<evidence type="ECO:0000313" key="2">
    <source>
        <dbReference type="Proteomes" id="UP000198287"/>
    </source>
</evidence>
<name>A0A226CVI6_FOLCA</name>
<organism evidence="1 2">
    <name type="scientific">Folsomia candida</name>
    <name type="common">Springtail</name>
    <dbReference type="NCBI Taxonomy" id="158441"/>
    <lineage>
        <taxon>Eukaryota</taxon>
        <taxon>Metazoa</taxon>
        <taxon>Ecdysozoa</taxon>
        <taxon>Arthropoda</taxon>
        <taxon>Hexapoda</taxon>
        <taxon>Collembola</taxon>
        <taxon>Entomobryomorpha</taxon>
        <taxon>Isotomoidea</taxon>
        <taxon>Isotomidae</taxon>
        <taxon>Proisotominae</taxon>
        <taxon>Folsomia</taxon>
    </lineage>
</organism>
<dbReference type="AlphaFoldDB" id="A0A226CVI6"/>
<dbReference type="EMBL" id="LNIX01000073">
    <property type="protein sequence ID" value="OXA36780.1"/>
    <property type="molecule type" value="Genomic_DNA"/>
</dbReference>
<gene>
    <name evidence="1" type="ORF">Fcan01_28443</name>
</gene>